<dbReference type="Gene3D" id="1.10.1220.10">
    <property type="entry name" value="Met repressor-like"/>
    <property type="match status" value="1"/>
</dbReference>
<dbReference type="GO" id="GO:0006355">
    <property type="term" value="P:regulation of DNA-templated transcription"/>
    <property type="evidence" value="ECO:0007669"/>
    <property type="project" value="InterPro"/>
</dbReference>
<gene>
    <name evidence="2" type="ORF">FYJ69_10390</name>
</gene>
<accession>A0A6N7WWL5</accession>
<dbReference type="RefSeq" id="WP_154542375.1">
    <property type="nucleotide sequence ID" value="NZ_JAQXWW010000160.1"/>
</dbReference>
<organism evidence="2 3">
    <name type="scientific">Parafannyhessea umbonata</name>
    <dbReference type="NCBI Taxonomy" id="604330"/>
    <lineage>
        <taxon>Bacteria</taxon>
        <taxon>Bacillati</taxon>
        <taxon>Actinomycetota</taxon>
        <taxon>Coriobacteriia</taxon>
        <taxon>Coriobacteriales</taxon>
        <taxon>Atopobiaceae</taxon>
        <taxon>Parafannyhessea</taxon>
    </lineage>
</organism>
<dbReference type="Proteomes" id="UP000434342">
    <property type="component" value="Unassembled WGS sequence"/>
</dbReference>
<comment type="caution">
    <text evidence="2">The sequence shown here is derived from an EMBL/GenBank/DDBJ whole genome shotgun (WGS) entry which is preliminary data.</text>
</comment>
<evidence type="ECO:0000256" key="1">
    <source>
        <dbReference type="SAM" id="MobiDB-lite"/>
    </source>
</evidence>
<proteinExistence type="predicted"/>
<name>A0A6N7WWL5_9ACTN</name>
<sequence length="98" mass="10589">MEKTATLNLRVNPDVKREAEQVLDRLGIPMSVAVTMYLKRIALTHGIPFPLTIPSAPSSVDVESMSDAELMDLVRKRASAAESKPGTPASLARSELLS</sequence>
<dbReference type="Pfam" id="PF04221">
    <property type="entry name" value="RelB"/>
    <property type="match status" value="1"/>
</dbReference>
<feature type="region of interest" description="Disordered" evidence="1">
    <location>
        <begin position="78"/>
        <end position="98"/>
    </location>
</feature>
<dbReference type="NCBIfam" id="TIGR02384">
    <property type="entry name" value="RelB_DinJ"/>
    <property type="match status" value="1"/>
</dbReference>
<dbReference type="InterPro" id="IPR013321">
    <property type="entry name" value="Arc_rbn_hlx_hlx"/>
</dbReference>
<dbReference type="EMBL" id="VUND01000003">
    <property type="protein sequence ID" value="MST61285.1"/>
    <property type="molecule type" value="Genomic_DNA"/>
</dbReference>
<reference evidence="2 3" key="1">
    <citation type="submission" date="2019-08" db="EMBL/GenBank/DDBJ databases">
        <title>In-depth cultivation of the pig gut microbiome towards novel bacterial diversity and tailored functional studies.</title>
        <authorList>
            <person name="Wylensek D."/>
            <person name="Hitch T.C.A."/>
            <person name="Clavel T."/>
        </authorList>
    </citation>
    <scope>NUCLEOTIDE SEQUENCE [LARGE SCALE GENOMIC DNA]</scope>
    <source>
        <strain evidence="2 3">WB01_CNA04</strain>
    </source>
</reference>
<evidence type="ECO:0000313" key="2">
    <source>
        <dbReference type="EMBL" id="MST61285.1"/>
    </source>
</evidence>
<evidence type="ECO:0000313" key="3">
    <source>
        <dbReference type="Proteomes" id="UP000434342"/>
    </source>
</evidence>
<protein>
    <submittedName>
        <fullName evidence="2">Type II toxin-antitoxin system RelB/DinJ family antitoxin</fullName>
    </submittedName>
</protein>
<dbReference type="InterPro" id="IPR007337">
    <property type="entry name" value="RelB/DinJ"/>
</dbReference>
<dbReference type="AlphaFoldDB" id="A0A6N7WWL5"/>